<dbReference type="Gene3D" id="3.50.30.50">
    <property type="entry name" value="Putative cyclase"/>
    <property type="match status" value="1"/>
</dbReference>
<proteinExistence type="predicted"/>
<dbReference type="Pfam" id="PF04199">
    <property type="entry name" value="Cyclase"/>
    <property type="match status" value="1"/>
</dbReference>
<sequence length="215" mass="23101">MYDLTHPLTSDTPVYPGDPPVGVEPAATHEADGYRVSDVHLNSHAGTHLDAPAHLLVDGRTLDDYPVDRFVFDAHVVDCTGLDAGETVRASDLPDPDCELLLLHTGWDAHWGTDRYDDHPSLAPDAARWCADRGYDVGLDTAGPDPTGAESFPAHRILFRADCLLLENLTGLADLPERVRLSAFPLALADADGAPVRAVAVPADVPAEDGSRNYH</sequence>
<dbReference type="EMBL" id="FODV01000008">
    <property type="protein sequence ID" value="SEO93092.1"/>
    <property type="molecule type" value="Genomic_DNA"/>
</dbReference>
<dbReference type="RefSeq" id="WP_244531548.1">
    <property type="nucleotide sequence ID" value="NZ_FODV01000008.1"/>
</dbReference>
<accession>A0A1H8TQ26</accession>
<dbReference type="AlphaFoldDB" id="A0A1H8TQ26"/>
<evidence type="ECO:0000313" key="2">
    <source>
        <dbReference type="Proteomes" id="UP000199126"/>
    </source>
</evidence>
<dbReference type="PANTHER" id="PTHR31118">
    <property type="entry name" value="CYCLASE-LIKE PROTEIN 2"/>
    <property type="match status" value="1"/>
</dbReference>
<dbReference type="PANTHER" id="PTHR31118:SF32">
    <property type="entry name" value="KYNURENINE FORMAMIDASE"/>
    <property type="match status" value="1"/>
</dbReference>
<dbReference type="SUPFAM" id="SSF102198">
    <property type="entry name" value="Putative cyclase"/>
    <property type="match status" value="1"/>
</dbReference>
<dbReference type="InterPro" id="IPR037175">
    <property type="entry name" value="KFase_sf"/>
</dbReference>
<dbReference type="Proteomes" id="UP000199126">
    <property type="component" value="Unassembled WGS sequence"/>
</dbReference>
<dbReference type="GO" id="GO:0019441">
    <property type="term" value="P:L-tryptophan catabolic process to kynurenine"/>
    <property type="evidence" value="ECO:0007669"/>
    <property type="project" value="InterPro"/>
</dbReference>
<organism evidence="1 2">
    <name type="scientific">Halogranum amylolyticum</name>
    <dbReference type="NCBI Taxonomy" id="660520"/>
    <lineage>
        <taxon>Archaea</taxon>
        <taxon>Methanobacteriati</taxon>
        <taxon>Methanobacteriota</taxon>
        <taxon>Stenosarchaea group</taxon>
        <taxon>Halobacteria</taxon>
        <taxon>Halobacteriales</taxon>
        <taxon>Haloferacaceae</taxon>
    </lineage>
</organism>
<evidence type="ECO:0000313" key="1">
    <source>
        <dbReference type="EMBL" id="SEO93092.1"/>
    </source>
</evidence>
<dbReference type="InterPro" id="IPR007325">
    <property type="entry name" value="KFase/CYL"/>
</dbReference>
<keyword evidence="2" id="KW-1185">Reference proteome</keyword>
<name>A0A1H8TQ26_9EURY</name>
<protein>
    <submittedName>
        <fullName evidence="1">Kynurenine formamidase</fullName>
    </submittedName>
</protein>
<dbReference type="GO" id="GO:0004061">
    <property type="term" value="F:arylformamidase activity"/>
    <property type="evidence" value="ECO:0007669"/>
    <property type="project" value="InterPro"/>
</dbReference>
<gene>
    <name evidence="1" type="ORF">SAMN04487948_10842</name>
</gene>
<reference evidence="2" key="1">
    <citation type="submission" date="2016-10" db="EMBL/GenBank/DDBJ databases">
        <authorList>
            <person name="Varghese N."/>
            <person name="Submissions S."/>
        </authorList>
    </citation>
    <scope>NUCLEOTIDE SEQUENCE [LARGE SCALE GENOMIC DNA]</scope>
    <source>
        <strain evidence="2">CGMCC 1.10121</strain>
    </source>
</reference>